<dbReference type="AlphaFoldDB" id="A0A1I0U0C6"/>
<feature type="transmembrane region" description="Helical" evidence="1">
    <location>
        <begin position="6"/>
        <end position="27"/>
    </location>
</feature>
<keyword evidence="3" id="KW-1185">Reference proteome</keyword>
<feature type="transmembrane region" description="Helical" evidence="1">
    <location>
        <begin position="67"/>
        <end position="85"/>
    </location>
</feature>
<keyword evidence="1" id="KW-0812">Transmembrane</keyword>
<dbReference type="EMBL" id="FOJS01000092">
    <property type="protein sequence ID" value="SFA57297.1"/>
    <property type="molecule type" value="Genomic_DNA"/>
</dbReference>
<keyword evidence="1" id="KW-0472">Membrane</keyword>
<evidence type="ECO:0000313" key="3">
    <source>
        <dbReference type="Proteomes" id="UP000198650"/>
    </source>
</evidence>
<proteinExistence type="predicted"/>
<reference evidence="3" key="1">
    <citation type="submission" date="2016-10" db="EMBL/GenBank/DDBJ databases">
        <authorList>
            <person name="Varghese N."/>
            <person name="Submissions S."/>
        </authorList>
    </citation>
    <scope>NUCLEOTIDE SEQUENCE [LARGE SCALE GENOMIC DNA]</scope>
    <source>
        <strain evidence="3">M1</strain>
    </source>
</reference>
<protein>
    <submittedName>
        <fullName evidence="2">Uncharacterized protein</fullName>
    </submittedName>
</protein>
<organism evidence="2 3">
    <name type="scientific">Parageobacillus thermantarcticus</name>
    <dbReference type="NCBI Taxonomy" id="186116"/>
    <lineage>
        <taxon>Bacteria</taxon>
        <taxon>Bacillati</taxon>
        <taxon>Bacillota</taxon>
        <taxon>Bacilli</taxon>
        <taxon>Bacillales</taxon>
        <taxon>Anoxybacillaceae</taxon>
        <taxon>Parageobacillus</taxon>
    </lineage>
</organism>
<feature type="transmembrane region" description="Helical" evidence="1">
    <location>
        <begin position="39"/>
        <end position="61"/>
    </location>
</feature>
<sequence length="91" mass="11112">MNIFIFILIQFFLHLLVYYSIYVVSKLEKARLSCKMEKFGSCFIIFLVFLFHMIVLCKYPHSILFEYNLIGIWMLSSNLLFYYYLQKIVRQ</sequence>
<keyword evidence="1" id="KW-1133">Transmembrane helix</keyword>
<name>A0A1I0U0C6_9BACL</name>
<evidence type="ECO:0000313" key="2">
    <source>
        <dbReference type="EMBL" id="SFA57297.1"/>
    </source>
</evidence>
<evidence type="ECO:0000256" key="1">
    <source>
        <dbReference type="SAM" id="Phobius"/>
    </source>
</evidence>
<dbReference type="Proteomes" id="UP000198650">
    <property type="component" value="Unassembled WGS sequence"/>
</dbReference>
<accession>A0A1I0U0C6</accession>
<gene>
    <name evidence="2" type="ORF">SAMN05192569_10922</name>
</gene>